<name>A0A6P8ZR19_THRPL</name>
<feature type="region of interest" description="Disordered" evidence="8">
    <location>
        <begin position="87"/>
        <end position="119"/>
    </location>
</feature>
<keyword evidence="10" id="KW-1185">Reference proteome</keyword>
<comment type="function">
    <text evidence="1">May be involved in transcriptional regulation.</text>
</comment>
<gene>
    <name evidence="11" type="primary">LOC117648438</name>
</gene>
<dbReference type="GO" id="GO:0005694">
    <property type="term" value="C:chromosome"/>
    <property type="evidence" value="ECO:0007669"/>
    <property type="project" value="UniProtKB-ARBA"/>
</dbReference>
<dbReference type="OrthoDB" id="6735276at2759"/>
<dbReference type="Pfam" id="PF00096">
    <property type="entry name" value="zf-C2H2"/>
    <property type="match status" value="2"/>
</dbReference>
<keyword evidence="3" id="KW-0479">Metal-binding</keyword>
<dbReference type="Proteomes" id="UP000515158">
    <property type="component" value="Unplaced"/>
</dbReference>
<dbReference type="InterPro" id="IPR013087">
    <property type="entry name" value="Znf_C2H2_type"/>
</dbReference>
<dbReference type="GO" id="GO:0008270">
    <property type="term" value="F:zinc ion binding"/>
    <property type="evidence" value="ECO:0007669"/>
    <property type="project" value="UniProtKB-KW"/>
</dbReference>
<keyword evidence="4" id="KW-0677">Repeat</keyword>
<dbReference type="SUPFAM" id="SSF57667">
    <property type="entry name" value="beta-beta-alpha zinc fingers"/>
    <property type="match status" value="1"/>
</dbReference>
<dbReference type="RefSeq" id="XP_034246834.1">
    <property type="nucleotide sequence ID" value="XM_034390943.1"/>
</dbReference>
<dbReference type="AlphaFoldDB" id="A0A6P8ZR19"/>
<dbReference type="PANTHER" id="PTHR23235">
    <property type="entry name" value="KRUEPPEL-LIKE TRANSCRIPTION FACTOR"/>
    <property type="match status" value="1"/>
</dbReference>
<dbReference type="PROSITE" id="PS50157">
    <property type="entry name" value="ZINC_FINGER_C2H2_2"/>
    <property type="match status" value="3"/>
</dbReference>
<evidence type="ECO:0000256" key="3">
    <source>
        <dbReference type="ARBA" id="ARBA00022723"/>
    </source>
</evidence>
<evidence type="ECO:0000256" key="4">
    <source>
        <dbReference type="ARBA" id="ARBA00022737"/>
    </source>
</evidence>
<dbReference type="FunFam" id="3.30.160.60:FF:001732">
    <property type="entry name" value="Zgc:162936"/>
    <property type="match status" value="1"/>
</dbReference>
<evidence type="ECO:0000256" key="1">
    <source>
        <dbReference type="ARBA" id="ARBA00003767"/>
    </source>
</evidence>
<dbReference type="InterPro" id="IPR036236">
    <property type="entry name" value="Znf_C2H2_sf"/>
</dbReference>
<dbReference type="KEGG" id="tpal:117648438"/>
<accession>A0A6P8ZR19</accession>
<evidence type="ECO:0000259" key="9">
    <source>
        <dbReference type="PROSITE" id="PS50157"/>
    </source>
</evidence>
<dbReference type="GO" id="GO:0045893">
    <property type="term" value="P:positive regulation of DNA-templated transcription"/>
    <property type="evidence" value="ECO:0007669"/>
    <property type="project" value="UniProtKB-ARBA"/>
</dbReference>
<protein>
    <submittedName>
        <fullName evidence="11">Zinc finger protein 672-like</fullName>
    </submittedName>
</protein>
<dbReference type="InParanoid" id="A0A6P8ZR19"/>
<dbReference type="Gene3D" id="3.30.160.60">
    <property type="entry name" value="Classic Zinc Finger"/>
    <property type="match status" value="2"/>
</dbReference>
<organism evidence="11">
    <name type="scientific">Thrips palmi</name>
    <name type="common">Melon thrips</name>
    <dbReference type="NCBI Taxonomy" id="161013"/>
    <lineage>
        <taxon>Eukaryota</taxon>
        <taxon>Metazoa</taxon>
        <taxon>Ecdysozoa</taxon>
        <taxon>Arthropoda</taxon>
        <taxon>Hexapoda</taxon>
        <taxon>Insecta</taxon>
        <taxon>Pterygota</taxon>
        <taxon>Neoptera</taxon>
        <taxon>Paraneoptera</taxon>
        <taxon>Thysanoptera</taxon>
        <taxon>Terebrantia</taxon>
        <taxon>Thripoidea</taxon>
        <taxon>Thripidae</taxon>
        <taxon>Thrips</taxon>
    </lineage>
</organism>
<reference evidence="11" key="1">
    <citation type="submission" date="2025-08" db="UniProtKB">
        <authorList>
            <consortium name="RefSeq"/>
        </authorList>
    </citation>
    <scope>IDENTIFICATION</scope>
    <source>
        <tissue evidence="11">Total insect</tissue>
    </source>
</reference>
<dbReference type="SMART" id="SM00355">
    <property type="entry name" value="ZnF_C2H2"/>
    <property type="match status" value="2"/>
</dbReference>
<dbReference type="GO" id="GO:0043565">
    <property type="term" value="F:sequence-specific DNA binding"/>
    <property type="evidence" value="ECO:0007669"/>
    <property type="project" value="UniProtKB-ARBA"/>
</dbReference>
<dbReference type="PROSITE" id="PS00028">
    <property type="entry name" value="ZINC_FINGER_C2H2_1"/>
    <property type="match status" value="2"/>
</dbReference>
<evidence type="ECO:0000256" key="8">
    <source>
        <dbReference type="SAM" id="MobiDB-lite"/>
    </source>
</evidence>
<evidence type="ECO:0000256" key="6">
    <source>
        <dbReference type="ARBA" id="ARBA00022833"/>
    </source>
</evidence>
<feature type="domain" description="C2H2-type" evidence="9">
    <location>
        <begin position="198"/>
        <end position="225"/>
    </location>
</feature>
<evidence type="ECO:0000256" key="7">
    <source>
        <dbReference type="PROSITE-ProRule" id="PRU00042"/>
    </source>
</evidence>
<feature type="domain" description="C2H2-type" evidence="9">
    <location>
        <begin position="226"/>
        <end position="253"/>
    </location>
</feature>
<comment type="similarity">
    <text evidence="2">Belongs to the krueppel C2H2-type zinc-finger protein family.</text>
</comment>
<proteinExistence type="inferred from homology"/>
<evidence type="ECO:0000313" key="10">
    <source>
        <dbReference type="Proteomes" id="UP000515158"/>
    </source>
</evidence>
<feature type="domain" description="C2H2-type" evidence="9">
    <location>
        <begin position="254"/>
        <end position="278"/>
    </location>
</feature>
<evidence type="ECO:0000313" key="11">
    <source>
        <dbReference type="RefSeq" id="XP_034246834.1"/>
    </source>
</evidence>
<feature type="compositionally biased region" description="Low complexity" evidence="8">
    <location>
        <begin position="87"/>
        <end position="103"/>
    </location>
</feature>
<sequence length="278" mass="31032">METSGDFPASGSYFADKLDTFQDYGDSMNQLTEMCDLRRDPLTNPGVSARVRLPSRIDDRIQEINDTRGDMMTKVFKCTNQRCASSLNLDSSDSSSVSPSELHSGPRDSISAEAPPGGREKVKTQCAKCSNLFHFKNITSKLIPSRPRHLISVNGLFGHVQVPIMTVTVLLLFSACSSNGTGLAVDPLGVEPGAVLANQCLRCLRMFTTKKNLDRHLCQRTLPRPFQCPQCSWSFMEKSKLVLHIRTHTGEKPYECPTCFAKFSRKDSMDRHIQKTHK</sequence>
<dbReference type="GeneID" id="117648438"/>
<evidence type="ECO:0000256" key="2">
    <source>
        <dbReference type="ARBA" id="ARBA00006991"/>
    </source>
</evidence>
<keyword evidence="6" id="KW-0862">Zinc</keyword>
<evidence type="ECO:0000256" key="5">
    <source>
        <dbReference type="ARBA" id="ARBA00022771"/>
    </source>
</evidence>
<keyword evidence="5 7" id="KW-0863">Zinc-finger</keyword>
<dbReference type="FunFam" id="3.30.160.60:FF:001602">
    <property type="entry name" value="Zinc finger protein 490"/>
    <property type="match status" value="1"/>
</dbReference>